<proteinExistence type="predicted"/>
<dbReference type="EMBL" id="JAHLFQ010000061">
    <property type="protein sequence ID" value="MBU3803743.1"/>
    <property type="molecule type" value="Genomic_DNA"/>
</dbReference>
<name>A0A9E2KBR9_9FIRM</name>
<evidence type="ECO:0000313" key="1">
    <source>
        <dbReference type="EMBL" id="MBU3803743.1"/>
    </source>
</evidence>
<gene>
    <name evidence="1" type="ORF">H9872_03160</name>
</gene>
<protein>
    <submittedName>
        <fullName evidence="1">Uncharacterized protein</fullName>
    </submittedName>
</protein>
<dbReference type="Proteomes" id="UP000824229">
    <property type="component" value="Unassembled WGS sequence"/>
</dbReference>
<organism evidence="1 2">
    <name type="scientific">Candidatus Cellulosilyticum pullistercoris</name>
    <dbReference type="NCBI Taxonomy" id="2838521"/>
    <lineage>
        <taxon>Bacteria</taxon>
        <taxon>Bacillati</taxon>
        <taxon>Bacillota</taxon>
        <taxon>Clostridia</taxon>
        <taxon>Lachnospirales</taxon>
        <taxon>Cellulosilyticaceae</taxon>
        <taxon>Cellulosilyticum</taxon>
    </lineage>
</organism>
<sequence length="130" mass="15384">MTVIMKGKEHDLRLANKLREAFIKRYESNEREFEELINSLGDNCLERLIHRLKGEKEINIYRDYNALKKVAETVKTNYTKEVYKFILEIDDARAWINDNGKYIDLAFEALYHVFKKNEGLIPLIEKATIS</sequence>
<evidence type="ECO:0000313" key="2">
    <source>
        <dbReference type="Proteomes" id="UP000824229"/>
    </source>
</evidence>
<reference evidence="1" key="2">
    <citation type="submission" date="2021-04" db="EMBL/GenBank/DDBJ databases">
        <authorList>
            <person name="Gilroy R."/>
        </authorList>
    </citation>
    <scope>NUCLEOTIDE SEQUENCE</scope>
    <source>
        <strain evidence="1">B5-657</strain>
    </source>
</reference>
<dbReference type="AlphaFoldDB" id="A0A9E2KBR9"/>
<accession>A0A9E2KBR9</accession>
<reference evidence="1" key="1">
    <citation type="journal article" date="2021" name="PeerJ">
        <title>Extensive microbial diversity within the chicken gut microbiome revealed by metagenomics and culture.</title>
        <authorList>
            <person name="Gilroy R."/>
            <person name="Ravi A."/>
            <person name="Getino M."/>
            <person name="Pursley I."/>
            <person name="Horton D.L."/>
            <person name="Alikhan N.F."/>
            <person name="Baker D."/>
            <person name="Gharbi K."/>
            <person name="Hall N."/>
            <person name="Watson M."/>
            <person name="Adriaenssens E.M."/>
            <person name="Foster-Nyarko E."/>
            <person name="Jarju S."/>
            <person name="Secka A."/>
            <person name="Antonio M."/>
            <person name="Oren A."/>
            <person name="Chaudhuri R.R."/>
            <person name="La Ragione R."/>
            <person name="Hildebrand F."/>
            <person name="Pallen M.J."/>
        </authorList>
    </citation>
    <scope>NUCLEOTIDE SEQUENCE</scope>
    <source>
        <strain evidence="1">B5-657</strain>
    </source>
</reference>
<comment type="caution">
    <text evidence="1">The sequence shown here is derived from an EMBL/GenBank/DDBJ whole genome shotgun (WGS) entry which is preliminary data.</text>
</comment>